<evidence type="ECO:0000256" key="3">
    <source>
        <dbReference type="ARBA" id="ARBA00022475"/>
    </source>
</evidence>
<name>A0AB72WYA3_9RALS</name>
<feature type="transmembrane region" description="Helical" evidence="7">
    <location>
        <begin position="50"/>
        <end position="70"/>
    </location>
</feature>
<keyword evidence="9" id="KW-1185">Reference proteome</keyword>
<dbReference type="PANTHER" id="PTHR34040">
    <property type="entry name" value="FLAGELLAR BIOSYNTHETIC PROTEIN FLIQ"/>
    <property type="match status" value="1"/>
</dbReference>
<evidence type="ECO:0000256" key="2">
    <source>
        <dbReference type="ARBA" id="ARBA00006156"/>
    </source>
</evidence>
<comment type="subcellular location">
    <subcellularLocation>
        <location evidence="1">Cell membrane</location>
        <topology evidence="1">Multi-pass membrane protein</topology>
    </subcellularLocation>
</comment>
<evidence type="ECO:0000256" key="7">
    <source>
        <dbReference type="SAM" id="Phobius"/>
    </source>
</evidence>
<evidence type="ECO:0000256" key="1">
    <source>
        <dbReference type="ARBA" id="ARBA00004651"/>
    </source>
</evidence>
<dbReference type="Pfam" id="PF01313">
    <property type="entry name" value="Bac_export_3"/>
    <property type="match status" value="1"/>
</dbReference>
<keyword evidence="5 7" id="KW-1133">Transmembrane helix</keyword>
<dbReference type="Proteomes" id="UP001189225">
    <property type="component" value="Unassembled WGS sequence"/>
</dbReference>
<sequence length="93" mass="9746">MMNAATVIEITRHALTLVLVLSLPVILVAGISALLIAVLQAVTQVQDQSIGLTVRMIAVMVTVLLMAGWAGQELLRYAGGALELVLTGRPGLL</sequence>
<evidence type="ECO:0000256" key="5">
    <source>
        <dbReference type="ARBA" id="ARBA00022989"/>
    </source>
</evidence>
<dbReference type="GO" id="GO:0005886">
    <property type="term" value="C:plasma membrane"/>
    <property type="evidence" value="ECO:0007669"/>
    <property type="project" value="UniProtKB-SubCell"/>
</dbReference>
<protein>
    <submittedName>
        <fullName evidence="8">Surface presentation of antigens protein SpaQ</fullName>
    </submittedName>
</protein>
<proteinExistence type="inferred from homology"/>
<dbReference type="EMBL" id="CATWHI010000001">
    <property type="protein sequence ID" value="CAJ0737000.1"/>
    <property type="molecule type" value="Genomic_DNA"/>
</dbReference>
<organism evidence="8 9">
    <name type="scientific">Ralstonia edaphi</name>
    <dbReference type="NCBI Taxonomy" id="3058599"/>
    <lineage>
        <taxon>Bacteria</taxon>
        <taxon>Pseudomonadati</taxon>
        <taxon>Pseudomonadota</taxon>
        <taxon>Betaproteobacteria</taxon>
        <taxon>Burkholderiales</taxon>
        <taxon>Burkholderiaceae</taxon>
        <taxon>Ralstonia</taxon>
    </lineage>
</organism>
<dbReference type="PRINTS" id="PR00952">
    <property type="entry name" value="TYPE3IMQPROT"/>
</dbReference>
<dbReference type="AlphaFoldDB" id="A0AB72WYA3"/>
<feature type="transmembrane region" description="Helical" evidence="7">
    <location>
        <begin position="15"/>
        <end position="38"/>
    </location>
</feature>
<dbReference type="InterPro" id="IPR002191">
    <property type="entry name" value="Bac_export_3"/>
</dbReference>
<keyword evidence="4 7" id="KW-0812">Transmembrane</keyword>
<comment type="caution">
    <text evidence="8">The sequence shown here is derived from an EMBL/GenBank/DDBJ whole genome shotgun (WGS) entry which is preliminary data.</text>
</comment>
<reference evidence="8 9" key="1">
    <citation type="submission" date="2023-07" db="EMBL/GenBank/DDBJ databases">
        <authorList>
            <person name="Peeters C."/>
        </authorList>
    </citation>
    <scope>NUCLEOTIDE SEQUENCE [LARGE SCALE GENOMIC DNA]</scope>
    <source>
        <strain evidence="8 9">R-16034</strain>
    </source>
</reference>
<evidence type="ECO:0000256" key="4">
    <source>
        <dbReference type="ARBA" id="ARBA00022692"/>
    </source>
</evidence>
<evidence type="ECO:0000313" key="9">
    <source>
        <dbReference type="Proteomes" id="UP001189225"/>
    </source>
</evidence>
<keyword evidence="6 7" id="KW-0472">Membrane</keyword>
<keyword evidence="3" id="KW-1003">Cell membrane</keyword>
<dbReference type="GO" id="GO:0009306">
    <property type="term" value="P:protein secretion"/>
    <property type="evidence" value="ECO:0007669"/>
    <property type="project" value="InterPro"/>
</dbReference>
<accession>A0AB72WYA3</accession>
<evidence type="ECO:0000313" key="8">
    <source>
        <dbReference type="EMBL" id="CAJ0737000.1"/>
    </source>
</evidence>
<gene>
    <name evidence="8" type="primary">spaQ_2</name>
    <name evidence="8" type="ORF">R16034_00569</name>
</gene>
<comment type="similarity">
    <text evidence="2">Belongs to the FliQ/MopD/SpaQ family.</text>
</comment>
<dbReference type="PANTHER" id="PTHR34040:SF7">
    <property type="entry name" value="SURFACE PRESENTATION OF ANTIGENS PROTEIN SPAQ"/>
    <property type="match status" value="1"/>
</dbReference>
<evidence type="ECO:0000256" key="6">
    <source>
        <dbReference type="ARBA" id="ARBA00023136"/>
    </source>
</evidence>